<protein>
    <recommendedName>
        <fullName evidence="1">E3 UFM1-protein ligase 1-like N-terminal domain-containing protein</fullName>
    </recommendedName>
</protein>
<gene>
    <name evidence="2" type="ORF">LtaPh_3670500</name>
</gene>
<dbReference type="GO" id="GO:0034976">
    <property type="term" value="P:response to endoplasmic reticulum stress"/>
    <property type="evidence" value="ECO:0007669"/>
    <property type="project" value="TreeGrafter"/>
</dbReference>
<organism evidence="2 3">
    <name type="scientific">Leishmania tarentolae</name>
    <name type="common">Sauroleishmania tarentolae</name>
    <dbReference type="NCBI Taxonomy" id="5689"/>
    <lineage>
        <taxon>Eukaryota</taxon>
        <taxon>Discoba</taxon>
        <taxon>Euglenozoa</taxon>
        <taxon>Kinetoplastea</taxon>
        <taxon>Metakinetoplastina</taxon>
        <taxon>Trypanosomatida</taxon>
        <taxon>Trypanosomatidae</taxon>
        <taxon>Leishmaniinae</taxon>
        <taxon>Leishmania</taxon>
        <taxon>lizard Leishmania</taxon>
    </lineage>
</organism>
<evidence type="ECO:0000313" key="3">
    <source>
        <dbReference type="Proteomes" id="UP000419144"/>
    </source>
</evidence>
<reference evidence="2" key="1">
    <citation type="submission" date="2019-11" db="EMBL/GenBank/DDBJ databases">
        <title>Leishmania tarentolae CDS.</title>
        <authorList>
            <person name="Goto Y."/>
            <person name="Yamagishi J."/>
        </authorList>
    </citation>
    <scope>NUCLEOTIDE SEQUENCE [LARGE SCALE GENOMIC DNA]</scope>
    <source>
        <strain evidence="2">Parrot Tar II</strain>
    </source>
</reference>
<dbReference type="GO" id="GO:0005789">
    <property type="term" value="C:endoplasmic reticulum membrane"/>
    <property type="evidence" value="ECO:0007669"/>
    <property type="project" value="TreeGrafter"/>
</dbReference>
<dbReference type="InterPro" id="IPR018611">
    <property type="entry name" value="Ufl1"/>
</dbReference>
<keyword evidence="3" id="KW-1185">Reference proteome</keyword>
<dbReference type="AlphaFoldDB" id="A0A640KX40"/>
<sequence length="792" mass="86971">MWSTATSSVLSRTFWVFSEPHSIPLPHPFFSPVRLLQCVEVCYSPSSFFFPLQGTMDDVELSELVQRFQSLQREQVSNEITERNAVEIVNVLIKKNLIDLLFTTDAKEYLTWDELKREVVDEVLANGGRLNVVDLPGLLSVHISQVERVLPSVLEENPTLILEGGELMTDGYLDALVLAAGDLLKEQGSLAVSQFASMNQLSSHFAKSLLNKAMERGRIDAVMQDASLYTKQFVKLQRMLLRAGLLAAEEPVRLDAFYRRNKLFAPLLSTVVAEVCNELPGRFEGLNIYVPLLYETKRTAEVENLYASNGYVEYTPLQRQGISNPRQYLMERYNPPDATPAGQAADASAFLTASAPANPRKGRRKGQGGRAAAMAKEAVVRVTVRASAEHPLCGYALANGFVSDRYLSNLPALQNLVDREALAVDVVEQLPLFVEMEKDWPLVEERLRELYPGLESATLIANTVLLSAEAEEVIKAALSPALATAKKSGVPVRTAAEDTIASVLKLPRDRYGEVLRELVDLMGEVVEALEQQLALSAAKSAAAELKQSRGALQEELATRWLHLWVTAKGVEWALTHLDESTSAAVARHVMSTEAYEMARQVLRNESLDTPEWSENVTAALKQVSHPAQLMKATLPFSESRRNSLTPLLDALKGKSVAAFLDTLREMSGSGVIAIASFHSPNKKVERDMYARVKESVAQEVKTASVSRTDATANGKLLSSLCTLLVHHYFRCHVEVPGKAVAGVVGRLKSEAGVPSTLERAKDAVMAALQHGTVDEAGVTALEELRTETLALN</sequence>
<dbReference type="PANTHER" id="PTHR31057">
    <property type="entry name" value="E3 UFM1-PROTEIN LIGASE 1"/>
    <property type="match status" value="1"/>
</dbReference>
<name>A0A640KX40_LEITA</name>
<proteinExistence type="predicted"/>
<dbReference type="GO" id="GO:0061666">
    <property type="term" value="F:UFM1 ligase activity"/>
    <property type="evidence" value="ECO:0007669"/>
    <property type="project" value="InterPro"/>
</dbReference>
<dbReference type="EMBL" id="BLBS01000057">
    <property type="protein sequence ID" value="GET93791.1"/>
    <property type="molecule type" value="Genomic_DNA"/>
</dbReference>
<evidence type="ECO:0000313" key="2">
    <source>
        <dbReference type="EMBL" id="GET93791.1"/>
    </source>
</evidence>
<dbReference type="OrthoDB" id="10258297at2759"/>
<dbReference type="PANTHER" id="PTHR31057:SF0">
    <property type="entry name" value="E3 UFM1-PROTEIN LIGASE 1"/>
    <property type="match status" value="1"/>
</dbReference>
<dbReference type="GO" id="GO:0032434">
    <property type="term" value="P:regulation of proteasomal ubiquitin-dependent protein catabolic process"/>
    <property type="evidence" value="ECO:0007669"/>
    <property type="project" value="TreeGrafter"/>
</dbReference>
<dbReference type="Pfam" id="PF09743">
    <property type="entry name" value="E3_UFM1_ligase"/>
    <property type="match status" value="1"/>
</dbReference>
<comment type="caution">
    <text evidence="2">The sequence shown here is derived from an EMBL/GenBank/DDBJ whole genome shotgun (WGS) entry which is preliminary data.</text>
</comment>
<evidence type="ECO:0000259" key="1">
    <source>
        <dbReference type="Pfam" id="PF09743"/>
    </source>
</evidence>
<dbReference type="InterPro" id="IPR056579">
    <property type="entry name" value="Ufl1_N"/>
</dbReference>
<accession>A0A640KX40</accession>
<dbReference type="VEuPathDB" id="TriTrypDB:LtaPh_3670500"/>
<dbReference type="Proteomes" id="UP000419144">
    <property type="component" value="Unassembled WGS sequence"/>
</dbReference>
<feature type="domain" description="E3 UFM1-protein ligase 1-like N-terminal" evidence="1">
    <location>
        <begin position="60"/>
        <end position="329"/>
    </location>
</feature>
<dbReference type="GO" id="GO:1990592">
    <property type="term" value="P:protein K69-linked ufmylation"/>
    <property type="evidence" value="ECO:0007669"/>
    <property type="project" value="TreeGrafter"/>
</dbReference>